<dbReference type="EMBL" id="QSFD01000007">
    <property type="protein sequence ID" value="RHA18036.1"/>
    <property type="molecule type" value="Genomic_DNA"/>
</dbReference>
<dbReference type="AlphaFoldDB" id="A0A413R7G5"/>
<dbReference type="SUPFAM" id="SSF88659">
    <property type="entry name" value="Sigma3 and sigma4 domains of RNA polymerase sigma factors"/>
    <property type="match status" value="1"/>
</dbReference>
<evidence type="ECO:0000313" key="1">
    <source>
        <dbReference type="EMBL" id="RHA18036.1"/>
    </source>
</evidence>
<comment type="caution">
    <text evidence="1">The sequence shown here is derived from an EMBL/GenBank/DDBJ whole genome shotgun (WGS) entry which is preliminary data.</text>
</comment>
<dbReference type="InterPro" id="IPR036388">
    <property type="entry name" value="WH-like_DNA-bd_sf"/>
</dbReference>
<protein>
    <submittedName>
        <fullName evidence="1">Uncharacterized protein</fullName>
    </submittedName>
</protein>
<evidence type="ECO:0000313" key="2">
    <source>
        <dbReference type="Proteomes" id="UP000284779"/>
    </source>
</evidence>
<keyword evidence="2" id="KW-1185">Reference proteome</keyword>
<accession>A0A413R7G5</accession>
<reference evidence="1 2" key="1">
    <citation type="submission" date="2018-08" db="EMBL/GenBank/DDBJ databases">
        <title>A genome reference for cultivated species of the human gut microbiota.</title>
        <authorList>
            <person name="Zou Y."/>
            <person name="Xue W."/>
            <person name="Luo G."/>
        </authorList>
    </citation>
    <scope>NUCLEOTIDE SEQUENCE [LARGE SCALE GENOMIC DNA]</scope>
    <source>
        <strain evidence="1 2">AM44-11BH</strain>
    </source>
</reference>
<dbReference type="InterPro" id="IPR013324">
    <property type="entry name" value="RNA_pol_sigma_r3/r4-like"/>
</dbReference>
<dbReference type="Proteomes" id="UP000284779">
    <property type="component" value="Unassembled WGS sequence"/>
</dbReference>
<organism evidence="1 2">
    <name type="scientific">Eubacterium ventriosum</name>
    <dbReference type="NCBI Taxonomy" id="39496"/>
    <lineage>
        <taxon>Bacteria</taxon>
        <taxon>Bacillati</taxon>
        <taxon>Bacillota</taxon>
        <taxon>Clostridia</taxon>
        <taxon>Eubacteriales</taxon>
        <taxon>Eubacteriaceae</taxon>
        <taxon>Eubacterium</taxon>
    </lineage>
</organism>
<dbReference type="Gene3D" id="1.10.10.10">
    <property type="entry name" value="Winged helix-like DNA-binding domain superfamily/Winged helix DNA-binding domain"/>
    <property type="match status" value="1"/>
</dbReference>
<sequence>MTKKFKRKILTAIHKFFVESLSDIDRVIFVKRYFFLQTTTEISNEIGKSKNYITVHLHRVRAQLKKYLAEK</sequence>
<gene>
    <name evidence="1" type="ORF">DW944_08185</name>
</gene>
<proteinExistence type="predicted"/>
<name>A0A413R7G5_9FIRM</name>